<dbReference type="GO" id="GO:0008422">
    <property type="term" value="F:beta-glucosidase activity"/>
    <property type="evidence" value="ECO:0007669"/>
    <property type="project" value="TreeGrafter"/>
</dbReference>
<dbReference type="GO" id="GO:0009251">
    <property type="term" value="P:glucan catabolic process"/>
    <property type="evidence" value="ECO:0007669"/>
    <property type="project" value="TreeGrafter"/>
</dbReference>
<reference evidence="3 4" key="1">
    <citation type="submission" date="2019-09" db="EMBL/GenBank/DDBJ databases">
        <authorList>
            <person name="Ou C."/>
        </authorList>
    </citation>
    <scope>NUCLEOTIDE SEQUENCE [LARGE SCALE GENOMIC DNA]</scope>
    <source>
        <strain evidence="3">S2</strain>
        <tissue evidence="3">Leaf</tissue>
    </source>
</reference>
<dbReference type="AlphaFoldDB" id="A0A5N5I6A7"/>
<dbReference type="EMBL" id="SMOL01000031">
    <property type="protein sequence ID" value="KAB2634737.1"/>
    <property type="molecule type" value="Genomic_DNA"/>
</dbReference>
<sequence>MYHEQQARNSTQLNKIMNRFRDADLAERIGAATALEVRASGIQYTFSPCVAVCRDPRWGRCYESFREDTEIVRKMTTVVTGLQGQPRKGRPKGYPFVMGRVLLFLTGNHLTDFAHLEVMVPFRYEQFVDDLVCLVEHGEIPMSRIDDAVERILRVKFVADLFEHPLSVRSC</sequence>
<dbReference type="PANTHER" id="PTHR30620">
    <property type="entry name" value="PERIPLASMIC BETA-GLUCOSIDASE-RELATED"/>
    <property type="match status" value="1"/>
</dbReference>
<dbReference type="Proteomes" id="UP000327157">
    <property type="component" value="Unassembled WGS sequence"/>
</dbReference>
<feature type="domain" description="Glycoside hydrolase family 3 N-terminal" evidence="2">
    <location>
        <begin position="17"/>
        <end position="85"/>
    </location>
</feature>
<dbReference type="InterPro" id="IPR036962">
    <property type="entry name" value="Glyco_hydro_3_N_sf"/>
</dbReference>
<comment type="caution">
    <text evidence="3">The sequence shown here is derived from an EMBL/GenBank/DDBJ whole genome shotgun (WGS) entry which is preliminary data.</text>
</comment>
<name>A0A5N5I6A7_9ROSA</name>
<evidence type="ECO:0000313" key="4">
    <source>
        <dbReference type="Proteomes" id="UP000327157"/>
    </source>
</evidence>
<protein>
    <submittedName>
        <fullName evidence="3">Lysosomal beta glucosidase</fullName>
    </submittedName>
</protein>
<keyword evidence="1" id="KW-0378">Hydrolase</keyword>
<dbReference type="Gene3D" id="3.20.20.300">
    <property type="entry name" value="Glycoside hydrolase, family 3, N-terminal domain"/>
    <property type="match status" value="2"/>
</dbReference>
<dbReference type="SUPFAM" id="SSF51445">
    <property type="entry name" value="(Trans)glycosidases"/>
    <property type="match status" value="1"/>
</dbReference>
<gene>
    <name evidence="3" type="ORF">D8674_042666</name>
</gene>
<keyword evidence="4" id="KW-1185">Reference proteome</keyword>
<dbReference type="InterPro" id="IPR017853">
    <property type="entry name" value="GH"/>
</dbReference>
<reference evidence="3 4" key="2">
    <citation type="submission" date="2019-11" db="EMBL/GenBank/DDBJ databases">
        <title>A de novo genome assembly of a pear dwarfing rootstock.</title>
        <authorList>
            <person name="Wang F."/>
            <person name="Wang J."/>
            <person name="Li S."/>
            <person name="Zhang Y."/>
            <person name="Fang M."/>
            <person name="Ma L."/>
            <person name="Zhao Y."/>
            <person name="Jiang S."/>
        </authorList>
    </citation>
    <scope>NUCLEOTIDE SEQUENCE [LARGE SCALE GENOMIC DNA]</scope>
    <source>
        <strain evidence="3">S2</strain>
        <tissue evidence="3">Leaf</tissue>
    </source>
</reference>
<evidence type="ECO:0000256" key="1">
    <source>
        <dbReference type="ARBA" id="ARBA00022801"/>
    </source>
</evidence>
<accession>A0A5N5I6A7</accession>
<organism evidence="3 4">
    <name type="scientific">Pyrus ussuriensis x Pyrus communis</name>
    <dbReference type="NCBI Taxonomy" id="2448454"/>
    <lineage>
        <taxon>Eukaryota</taxon>
        <taxon>Viridiplantae</taxon>
        <taxon>Streptophyta</taxon>
        <taxon>Embryophyta</taxon>
        <taxon>Tracheophyta</taxon>
        <taxon>Spermatophyta</taxon>
        <taxon>Magnoliopsida</taxon>
        <taxon>eudicotyledons</taxon>
        <taxon>Gunneridae</taxon>
        <taxon>Pentapetalae</taxon>
        <taxon>rosids</taxon>
        <taxon>fabids</taxon>
        <taxon>Rosales</taxon>
        <taxon>Rosaceae</taxon>
        <taxon>Amygdaloideae</taxon>
        <taxon>Maleae</taxon>
        <taxon>Pyrus</taxon>
    </lineage>
</organism>
<evidence type="ECO:0000259" key="2">
    <source>
        <dbReference type="Pfam" id="PF00933"/>
    </source>
</evidence>
<dbReference type="PANTHER" id="PTHR30620:SF33">
    <property type="entry name" value="BETA-D-GLUCAN EXOHYDROLASE-LIKE PROTEIN-RELATED"/>
    <property type="match status" value="1"/>
</dbReference>
<evidence type="ECO:0000313" key="3">
    <source>
        <dbReference type="EMBL" id="KAB2634737.1"/>
    </source>
</evidence>
<proteinExistence type="predicted"/>
<dbReference type="InterPro" id="IPR001764">
    <property type="entry name" value="Glyco_hydro_3_N"/>
</dbReference>
<dbReference type="InterPro" id="IPR051915">
    <property type="entry name" value="Cellulose_Degrad_GH3"/>
</dbReference>
<dbReference type="OrthoDB" id="416222at2759"/>
<dbReference type="Pfam" id="PF00933">
    <property type="entry name" value="Glyco_hydro_3"/>
    <property type="match status" value="1"/>
</dbReference>